<sequence length="417" mass="45045">MTDLNTAAAGLSSMLGMRPLEGIRVLTVENFLAAPYCSMWLADAGAEVVKVETRDGGDMARRTSPVRQDAQGNPRGLSLLRSNRNKKSITLDLKHPEGKALFTELAKEADIVVENLRAGVMDRLGIGYAELSRINPKLIYVAISGFGQKHVLPSPFIDYPAFDIVGQALSGLMNRPERQGDRPTYLGFSLADIEAGILGAYGALLALIQRGRTGKGQMIDISLYDACLILNEISVAMYSGQKTKSAPGLHAVTAPFGSYETKDGYIVIAVLGEHIWHRFCEAIGMPGLKDDPRFKDGVSRNRENAALTAAISPWLLARTRREALDTLLAAGVPAAAVNDVEDVFDCPHAAAREMLVTLDDPVWGKVQVVGNPVKMSGVPPIETRLPPALGENTDEVLHGWLGVDDARIAELRARNVI</sequence>
<feature type="region of interest" description="Disordered" evidence="2">
    <location>
        <begin position="56"/>
        <end position="78"/>
    </location>
</feature>
<dbReference type="AlphaFoldDB" id="A0A3D9XDT6"/>
<dbReference type="Gene3D" id="3.30.1540.10">
    <property type="entry name" value="formyl-coa transferase, domain 3"/>
    <property type="match status" value="1"/>
</dbReference>
<dbReference type="PANTHER" id="PTHR48207">
    <property type="entry name" value="SUCCINATE--HYDROXYMETHYLGLUTARATE COA-TRANSFERASE"/>
    <property type="match status" value="1"/>
</dbReference>
<dbReference type="Pfam" id="PF02515">
    <property type="entry name" value="CoA_transf_3"/>
    <property type="match status" value="1"/>
</dbReference>
<protein>
    <submittedName>
        <fullName evidence="3">Formyl-CoA transferase</fullName>
    </submittedName>
</protein>
<name>A0A3D9XDT6_PARVE</name>
<reference evidence="3 4" key="1">
    <citation type="submission" date="2018-08" db="EMBL/GenBank/DDBJ databases">
        <title>Genomic Encyclopedia of Archaeal and Bacterial Type Strains, Phase II (KMG-II): from individual species to whole genera.</title>
        <authorList>
            <person name="Goeker M."/>
        </authorList>
    </citation>
    <scope>NUCLEOTIDE SEQUENCE [LARGE SCALE GENOMIC DNA]</scope>
    <source>
        <strain evidence="3 4">DSM 17099</strain>
    </source>
</reference>
<evidence type="ECO:0000256" key="2">
    <source>
        <dbReference type="SAM" id="MobiDB-lite"/>
    </source>
</evidence>
<dbReference type="EMBL" id="QTUJ01000003">
    <property type="protein sequence ID" value="REF68710.1"/>
    <property type="molecule type" value="Genomic_DNA"/>
</dbReference>
<keyword evidence="1 3" id="KW-0808">Transferase</keyword>
<dbReference type="SUPFAM" id="SSF89796">
    <property type="entry name" value="CoA-transferase family III (CaiB/BaiF)"/>
    <property type="match status" value="1"/>
</dbReference>
<evidence type="ECO:0000256" key="1">
    <source>
        <dbReference type="ARBA" id="ARBA00022679"/>
    </source>
</evidence>
<dbReference type="RefSeq" id="WP_116222655.1">
    <property type="nucleotide sequence ID" value="NZ_CP038197.1"/>
</dbReference>
<accession>A0A3D9XDT6</accession>
<dbReference type="InterPro" id="IPR050483">
    <property type="entry name" value="CoA-transferase_III_domain"/>
</dbReference>
<dbReference type="PANTHER" id="PTHR48207:SF3">
    <property type="entry name" value="SUCCINATE--HYDROXYMETHYLGLUTARATE COA-TRANSFERASE"/>
    <property type="match status" value="1"/>
</dbReference>
<dbReference type="InterPro" id="IPR003673">
    <property type="entry name" value="CoA-Trfase_fam_III"/>
</dbReference>
<dbReference type="InterPro" id="IPR023606">
    <property type="entry name" value="CoA-Trfase_III_dom_1_sf"/>
</dbReference>
<dbReference type="Gene3D" id="3.40.50.10540">
    <property type="entry name" value="Crotonobetainyl-coa:carnitine coa-transferase, domain 1"/>
    <property type="match status" value="1"/>
</dbReference>
<dbReference type="GO" id="GO:0008410">
    <property type="term" value="F:CoA-transferase activity"/>
    <property type="evidence" value="ECO:0007669"/>
    <property type="project" value="TreeGrafter"/>
</dbReference>
<evidence type="ECO:0000313" key="3">
    <source>
        <dbReference type="EMBL" id="REF68710.1"/>
    </source>
</evidence>
<evidence type="ECO:0000313" key="4">
    <source>
        <dbReference type="Proteomes" id="UP000256941"/>
    </source>
</evidence>
<gene>
    <name evidence="3" type="ORF">BDD41_3779</name>
</gene>
<comment type="caution">
    <text evidence="3">The sequence shown here is derived from an EMBL/GenBank/DDBJ whole genome shotgun (WGS) entry which is preliminary data.</text>
</comment>
<organism evidence="3 4">
    <name type="scientific">Paracoccus versutus</name>
    <name type="common">Thiobacillus versutus</name>
    <dbReference type="NCBI Taxonomy" id="34007"/>
    <lineage>
        <taxon>Bacteria</taxon>
        <taxon>Pseudomonadati</taxon>
        <taxon>Pseudomonadota</taxon>
        <taxon>Alphaproteobacteria</taxon>
        <taxon>Rhodobacterales</taxon>
        <taxon>Paracoccaceae</taxon>
        <taxon>Paracoccus</taxon>
    </lineage>
</organism>
<dbReference type="Proteomes" id="UP000256941">
    <property type="component" value="Unassembled WGS sequence"/>
</dbReference>
<proteinExistence type="predicted"/>
<dbReference type="InterPro" id="IPR044855">
    <property type="entry name" value="CoA-Trfase_III_dom3_sf"/>
</dbReference>